<dbReference type="Proteomes" id="UP001145114">
    <property type="component" value="Unassembled WGS sequence"/>
</dbReference>
<keyword evidence="2" id="KW-1185">Reference proteome</keyword>
<dbReference type="EMBL" id="JAMZIH010006788">
    <property type="protein sequence ID" value="KAJ1673576.1"/>
    <property type="molecule type" value="Genomic_DNA"/>
</dbReference>
<comment type="caution">
    <text evidence="1">The sequence shown here is derived from an EMBL/GenBank/DDBJ whole genome shotgun (WGS) entry which is preliminary data.</text>
</comment>
<proteinExistence type="predicted"/>
<sequence length="494" mass="55741">MPLTSQLLFNKEDPNLIRWGLYKVVRALEFINQDCGMVHANVCPESIFVTKAGEWKLAGFELLDSFNESQPKFMIYTGAIRNYAPRMSPEFRGQQWSRLKGLDRGVTDGWQLGVLIHSIYNEGDVTRQSGQFNSQGAVPGELWLLCKRLLSPSPEDRLAPATFMQVASRQGGYFDNPFVHSNSFLENMAVKSDEEKQQFLTQLERDIDKYPETFAKFRILPELLKVMEFAGGDSKVFSVVIKIGNMMDRDEYEQTIMPSIISLFKSDNRRLRFDLLTNLSTFIHQLPRRQVSRDIFPNFVKGFFDMEPAIRDATVKASIHISPQLEDKELYELVKGLVRLQTDRESSIRTNVLICLSKLVERQDMRITKSMYQDVLAPALLNSTRDPYPPARNASLVALLKCAPHLDAKLVARRVLPSLIPAMIDTEKNVRVSASKVVSMFVKQLEAHATKMPDTTTLARKPGTAGIGQPKEMGDSRGQAKSGALGADGWGDWA</sequence>
<organism evidence="1 2">
    <name type="scientific">Spiromyces aspiralis</name>
    <dbReference type="NCBI Taxonomy" id="68401"/>
    <lineage>
        <taxon>Eukaryota</taxon>
        <taxon>Fungi</taxon>
        <taxon>Fungi incertae sedis</taxon>
        <taxon>Zoopagomycota</taxon>
        <taxon>Kickxellomycotina</taxon>
        <taxon>Kickxellomycetes</taxon>
        <taxon>Kickxellales</taxon>
        <taxon>Kickxellaceae</taxon>
        <taxon>Spiromyces</taxon>
    </lineage>
</organism>
<reference evidence="1" key="1">
    <citation type="submission" date="2022-06" db="EMBL/GenBank/DDBJ databases">
        <title>Phylogenomic reconstructions and comparative analyses of Kickxellomycotina fungi.</title>
        <authorList>
            <person name="Reynolds N.K."/>
            <person name="Stajich J.E."/>
            <person name="Barry K."/>
            <person name="Grigoriev I.V."/>
            <person name="Crous P."/>
            <person name="Smith M.E."/>
        </authorList>
    </citation>
    <scope>NUCLEOTIDE SEQUENCE</scope>
    <source>
        <strain evidence="1">RSA 2271</strain>
    </source>
</reference>
<name>A0ACC1HD63_9FUNG</name>
<protein>
    <submittedName>
        <fullName evidence="1">Nuclear aminoacylation-dependent tRNA export pathway component</fullName>
    </submittedName>
</protein>
<gene>
    <name evidence="1" type="primary">CEX1</name>
    <name evidence="1" type="ORF">EV182_004967</name>
</gene>
<evidence type="ECO:0000313" key="1">
    <source>
        <dbReference type="EMBL" id="KAJ1673576.1"/>
    </source>
</evidence>
<feature type="non-terminal residue" evidence="1">
    <location>
        <position position="494"/>
    </location>
</feature>
<accession>A0ACC1HD63</accession>
<evidence type="ECO:0000313" key="2">
    <source>
        <dbReference type="Proteomes" id="UP001145114"/>
    </source>
</evidence>